<dbReference type="SUPFAM" id="SSF63817">
    <property type="entry name" value="Sortase"/>
    <property type="match status" value="1"/>
</dbReference>
<keyword evidence="1" id="KW-0378">Hydrolase</keyword>
<feature type="chain" id="PRO_5024923861" evidence="3">
    <location>
        <begin position="28"/>
        <end position="227"/>
    </location>
</feature>
<gene>
    <name evidence="4" type="ORF">F5983_02920</name>
</gene>
<evidence type="ECO:0000256" key="2">
    <source>
        <dbReference type="SAM" id="MobiDB-lite"/>
    </source>
</evidence>
<dbReference type="CDD" id="cd05829">
    <property type="entry name" value="Sortase_F"/>
    <property type="match status" value="1"/>
</dbReference>
<organism evidence="4 5">
    <name type="scientific">Streptomyces arboris</name>
    <dbReference type="NCBI Taxonomy" id="2600619"/>
    <lineage>
        <taxon>Bacteria</taxon>
        <taxon>Bacillati</taxon>
        <taxon>Actinomycetota</taxon>
        <taxon>Actinomycetes</taxon>
        <taxon>Kitasatosporales</taxon>
        <taxon>Streptomycetaceae</taxon>
        <taxon>Streptomyces</taxon>
    </lineage>
</organism>
<evidence type="ECO:0000256" key="3">
    <source>
        <dbReference type="SAM" id="SignalP"/>
    </source>
</evidence>
<comment type="caution">
    <text evidence="4">The sequence shown here is derived from an EMBL/GenBank/DDBJ whole genome shotgun (WGS) entry which is preliminary data.</text>
</comment>
<reference evidence="4 5" key="1">
    <citation type="submission" date="2019-09" db="EMBL/GenBank/DDBJ databases">
        <authorList>
            <person name="Liu P."/>
        </authorList>
    </citation>
    <scope>NUCLEOTIDE SEQUENCE [LARGE SCALE GENOMIC DNA]</scope>
    <source>
        <strain evidence="4 5">TRM68085</strain>
    </source>
</reference>
<keyword evidence="3" id="KW-0732">Signal</keyword>
<dbReference type="InterPro" id="IPR023365">
    <property type="entry name" value="Sortase_dom-sf"/>
</dbReference>
<protein>
    <submittedName>
        <fullName evidence="4">Class F sortase</fullName>
    </submittedName>
</protein>
<sequence>MKHRSPRKRWGLLAAALTVLLMLVVLATERLTDNDGPADFGAPLDLRPTMTSRGPSGSTTQPSAPGAEPTSSPSRTVNASPRSLVIPRLGVEAPVDAVGVAPDGEAEVPDDARRVGWYRFGPAPGAAEGSSVLVGHVDSQTQGLGVLAELSDVEQNDRVEVRAADGATRVYRIASRETVPKERLADSGVFRRDGPPVLTLITCTGPYLKDRGGYQDNLVVTAVPESS</sequence>
<evidence type="ECO:0000313" key="4">
    <source>
        <dbReference type="EMBL" id="KAB2593971.1"/>
    </source>
</evidence>
<name>A0A5N5EVH2_9ACTN</name>
<keyword evidence="5" id="KW-1185">Reference proteome</keyword>
<feature type="compositionally biased region" description="Polar residues" evidence="2">
    <location>
        <begin position="49"/>
        <end position="80"/>
    </location>
</feature>
<feature type="region of interest" description="Disordered" evidence="2">
    <location>
        <begin position="34"/>
        <end position="80"/>
    </location>
</feature>
<dbReference type="Proteomes" id="UP000326907">
    <property type="component" value="Unassembled WGS sequence"/>
</dbReference>
<evidence type="ECO:0000313" key="5">
    <source>
        <dbReference type="Proteomes" id="UP000326907"/>
    </source>
</evidence>
<dbReference type="Pfam" id="PF04203">
    <property type="entry name" value="Sortase"/>
    <property type="match status" value="1"/>
</dbReference>
<dbReference type="InterPro" id="IPR042001">
    <property type="entry name" value="Sortase_F"/>
</dbReference>
<dbReference type="EMBL" id="VYUA01000002">
    <property type="protein sequence ID" value="KAB2593971.1"/>
    <property type="molecule type" value="Genomic_DNA"/>
</dbReference>
<dbReference type="RefSeq" id="WP_151508874.1">
    <property type="nucleotide sequence ID" value="NZ_JBMVCA010000015.1"/>
</dbReference>
<dbReference type="AlphaFoldDB" id="A0A5N5EVH2"/>
<evidence type="ECO:0000256" key="1">
    <source>
        <dbReference type="ARBA" id="ARBA00022801"/>
    </source>
</evidence>
<dbReference type="GO" id="GO:0016787">
    <property type="term" value="F:hydrolase activity"/>
    <property type="evidence" value="ECO:0007669"/>
    <property type="project" value="UniProtKB-KW"/>
</dbReference>
<proteinExistence type="predicted"/>
<dbReference type="InterPro" id="IPR005754">
    <property type="entry name" value="Sortase"/>
</dbReference>
<accession>A0A5N5EVH2</accession>
<feature type="signal peptide" evidence="3">
    <location>
        <begin position="1"/>
        <end position="27"/>
    </location>
</feature>
<dbReference type="Gene3D" id="2.40.260.10">
    <property type="entry name" value="Sortase"/>
    <property type="match status" value="1"/>
</dbReference>